<dbReference type="Proteomes" id="UP000179807">
    <property type="component" value="Unassembled WGS sequence"/>
</dbReference>
<sequence>MSSENKLIYSHDNYGNSENQQFFVTIEENKIVDNENFPKSQFFDKTTLDILNDLCKRGKFKKYGINSRLIYQNSFFSIPIPVNVNPIISFPQILIHKDYIKNEHEVSDFLSIVEKSFDSFKNIRITFHHTFGFCKDLILQIPFSPVSKSTNIFEAISETLGERNWKDPILNLCKLINVDLENLILQAKFNQKIELISPFDTIINTFRLLFSEEGIFQPISGAESNITFIYDVVSLPSFIKNNLMNKFSQENHSLNQIVLPKLNTDLNQALKHTPILDFLHTILTILIPVFSQWNGSFDEEIKEILDCAMTKYLLSFISKHDKLFELMPISNVKWESLYENIKGKIHQIEKSIDLVVALTYAKMDNLIDELIGYIKLSLEFHQLFSNNYNSHDPPSNNLHQNDSPQNDILQNDLPQKNILKNTLSSTTLRSNTLGPKILRTNTLNNNNDLISSNSEKKCVIVNENILNDNSVNENNYNEDNANANNSNSYDLFLKDFGSVIFSCPVTNLLGDQFHLILTKGILRIFTVKSKIKAEIFLPFFNDSQSLDELLFEIPIQSTYCMKIPTSNVCLLKTPKDQIFLVFNNDDTNSATTNNDLCKIFWILLNFCQCIMNKKSFSPPHPKTWISLWFFKCSPNSESVYANIVVDNNRWQAQFSLEKYVYKLGKIGITNTETLLSGGNYEICGKLNQKIMNFDHLYDSIYGLKYSYSDLISYVTKEKPIEFNKYDLIYSLSYDLATCHQIECRFKILKILGIANFSFALKNQLFSLLQYQINEFYLPYFNNKQIALKYKFRQLPILNLSTMLSDGEEILCYLIKNLNWDEVKSSTNKAITYFSLHNSSCSNLQTLHQNEINVNQPKKIGISPIMSSVQNNYSDKISFLCKKGIYIRDSLIWAIENNKLNIANELITFCSQEFNYPDKKGRFLIHILINKYPHGLYQLSKYWEIIDPNRYIPNSEYPHPIFYILQQKEPLKGVLHALLSFPNINLNIIDENGETPLTYAISNNVSSPLVQILLKDKRCNVDQLNEKGKSPLFIAVENSNFNFVKFLIERKVIVNYPNDNLMTPLKQAKLQGNNEIIELLQKNGANDSFWDYDSEDDDK</sequence>
<dbReference type="SMART" id="SM00248">
    <property type="entry name" value="ANK"/>
    <property type="match status" value="4"/>
</dbReference>
<organism evidence="5 6">
    <name type="scientific">Tritrichomonas foetus</name>
    <dbReference type="NCBI Taxonomy" id="1144522"/>
    <lineage>
        <taxon>Eukaryota</taxon>
        <taxon>Metamonada</taxon>
        <taxon>Parabasalia</taxon>
        <taxon>Tritrichomonadida</taxon>
        <taxon>Tritrichomonadidae</taxon>
        <taxon>Tritrichomonas</taxon>
    </lineage>
</organism>
<dbReference type="EMBL" id="MLAK01001149">
    <property type="protein sequence ID" value="OHS96852.1"/>
    <property type="molecule type" value="Genomic_DNA"/>
</dbReference>
<dbReference type="InterPro" id="IPR002110">
    <property type="entry name" value="Ankyrin_rpt"/>
</dbReference>
<feature type="region of interest" description="Disordered" evidence="4">
    <location>
        <begin position="389"/>
        <end position="410"/>
    </location>
</feature>
<reference evidence="5" key="1">
    <citation type="submission" date="2016-10" db="EMBL/GenBank/DDBJ databases">
        <authorList>
            <person name="Benchimol M."/>
            <person name="Almeida L.G."/>
            <person name="Vasconcelos A.T."/>
            <person name="Perreira-Neves A."/>
            <person name="Rosa I.A."/>
            <person name="Tasca T."/>
            <person name="Bogo M.R."/>
            <person name="de Souza W."/>
        </authorList>
    </citation>
    <scope>NUCLEOTIDE SEQUENCE [LARGE SCALE GENOMIC DNA]</scope>
    <source>
        <strain evidence="5">K</strain>
    </source>
</reference>
<evidence type="ECO:0000313" key="5">
    <source>
        <dbReference type="EMBL" id="OHS96852.1"/>
    </source>
</evidence>
<accession>A0A1J4JHZ5</accession>
<proteinExistence type="predicted"/>
<dbReference type="Pfam" id="PF12796">
    <property type="entry name" value="Ank_2"/>
    <property type="match status" value="1"/>
</dbReference>
<protein>
    <submittedName>
        <fullName evidence="5">Uncharacterized protein</fullName>
    </submittedName>
</protein>
<keyword evidence="1" id="KW-0677">Repeat</keyword>
<comment type="caution">
    <text evidence="5">The sequence shown here is derived from an EMBL/GenBank/DDBJ whole genome shotgun (WGS) entry which is preliminary data.</text>
</comment>
<dbReference type="SUPFAM" id="SSF48403">
    <property type="entry name" value="Ankyrin repeat"/>
    <property type="match status" value="1"/>
</dbReference>
<keyword evidence="6" id="KW-1185">Reference proteome</keyword>
<evidence type="ECO:0000256" key="4">
    <source>
        <dbReference type="SAM" id="MobiDB-lite"/>
    </source>
</evidence>
<evidence type="ECO:0000256" key="2">
    <source>
        <dbReference type="ARBA" id="ARBA00023043"/>
    </source>
</evidence>
<feature type="repeat" description="ANK" evidence="3">
    <location>
        <begin position="1026"/>
        <end position="1058"/>
    </location>
</feature>
<dbReference type="GeneID" id="94829745"/>
<evidence type="ECO:0000256" key="1">
    <source>
        <dbReference type="ARBA" id="ARBA00022737"/>
    </source>
</evidence>
<dbReference type="RefSeq" id="XP_068349989.1">
    <property type="nucleotide sequence ID" value="XM_068495041.1"/>
</dbReference>
<evidence type="ECO:0000313" key="6">
    <source>
        <dbReference type="Proteomes" id="UP000179807"/>
    </source>
</evidence>
<name>A0A1J4JHZ5_9EUKA</name>
<dbReference type="OrthoDB" id="20872at2759"/>
<dbReference type="PROSITE" id="PS50088">
    <property type="entry name" value="ANK_REPEAT"/>
    <property type="match status" value="1"/>
</dbReference>
<dbReference type="PANTHER" id="PTHR24198">
    <property type="entry name" value="ANKYRIN REPEAT AND PROTEIN KINASE DOMAIN-CONTAINING PROTEIN"/>
    <property type="match status" value="1"/>
</dbReference>
<dbReference type="VEuPathDB" id="TrichDB:TRFO_09747"/>
<evidence type="ECO:0000256" key="3">
    <source>
        <dbReference type="PROSITE-ProRule" id="PRU00023"/>
    </source>
</evidence>
<dbReference type="PANTHER" id="PTHR24198:SF165">
    <property type="entry name" value="ANKYRIN REPEAT-CONTAINING PROTEIN-RELATED"/>
    <property type="match status" value="1"/>
</dbReference>
<dbReference type="InterPro" id="IPR036770">
    <property type="entry name" value="Ankyrin_rpt-contain_sf"/>
</dbReference>
<keyword evidence="2 3" id="KW-0040">ANK repeat</keyword>
<dbReference type="AlphaFoldDB" id="A0A1J4JHZ5"/>
<gene>
    <name evidence="5" type="ORF">TRFO_09747</name>
</gene>
<dbReference type="Gene3D" id="1.25.40.20">
    <property type="entry name" value="Ankyrin repeat-containing domain"/>
    <property type="match status" value="1"/>
</dbReference>